<dbReference type="AlphaFoldDB" id="A0AA89BZ22"/>
<feature type="region of interest" description="Disordered" evidence="5">
    <location>
        <begin position="1"/>
        <end position="29"/>
    </location>
</feature>
<dbReference type="InterPro" id="IPR011701">
    <property type="entry name" value="MFS"/>
</dbReference>
<name>A0AA89BZ22_PINIB</name>
<dbReference type="SUPFAM" id="SSF103473">
    <property type="entry name" value="MFS general substrate transporter"/>
    <property type="match status" value="1"/>
</dbReference>
<dbReference type="Gene3D" id="1.20.1250.20">
    <property type="entry name" value="MFS general substrate transporter like domains"/>
    <property type="match status" value="1"/>
</dbReference>
<evidence type="ECO:0000256" key="2">
    <source>
        <dbReference type="ARBA" id="ARBA00022692"/>
    </source>
</evidence>
<sequence length="446" mass="50322">MEAYEDSEEKPLLASQIRETTSEKEHRKPKTRGTQTCVMWIALICYSCGITAGMGTMRQYTYTAVRDYYNLSDSDSDTVPNKGNNEGGCGANSTSSNSNHEEAADWLLYFELIEYSLVIPVVALCGIYSDFYGRKPFILLSSIGCVLEYSFFACVIYFHLPLPYLLIGYAIGGLTGSEHVLFMCCCASTADTTGDNKSRSFYMACVNLCSGLGVSMSQVGIGFAINYFGFVIPNVISVFISVISVILFCNIPETYQNRNHHKPFFQSLSRFIGFYHDKSYLKNIPKWKFMLCLFAFILCLSPFTCRSNVETLYQLGEPFCFTSEQIGYYGALQELVQLTFGTLILKLLHFCLNDEIILYFGCLSAITYFLMEGFAINSWMIYSGAVCGILSTLPLPLMKSLLSRMVHEDKQGMIYHLTILNVMNMFWQSIKLTHIRNLCVSCTEHI</sequence>
<reference evidence="7" key="1">
    <citation type="submission" date="2019-08" db="EMBL/GenBank/DDBJ databases">
        <title>The improved chromosome-level genome for the pearl oyster Pinctada fucata martensii using PacBio sequencing and Hi-C.</title>
        <authorList>
            <person name="Zheng Z."/>
        </authorList>
    </citation>
    <scope>NUCLEOTIDE SEQUENCE</scope>
    <source>
        <strain evidence="7">ZZ-2019</strain>
        <tissue evidence="7">Adductor muscle</tissue>
    </source>
</reference>
<organism evidence="7 8">
    <name type="scientific">Pinctada imbricata</name>
    <name type="common">Atlantic pearl-oyster</name>
    <name type="synonym">Pinctada martensii</name>
    <dbReference type="NCBI Taxonomy" id="66713"/>
    <lineage>
        <taxon>Eukaryota</taxon>
        <taxon>Metazoa</taxon>
        <taxon>Spiralia</taxon>
        <taxon>Lophotrochozoa</taxon>
        <taxon>Mollusca</taxon>
        <taxon>Bivalvia</taxon>
        <taxon>Autobranchia</taxon>
        <taxon>Pteriomorphia</taxon>
        <taxon>Pterioida</taxon>
        <taxon>Pterioidea</taxon>
        <taxon>Pteriidae</taxon>
        <taxon>Pinctada</taxon>
    </lineage>
</organism>
<feature type="transmembrane region" description="Helical" evidence="6">
    <location>
        <begin position="231"/>
        <end position="251"/>
    </location>
</feature>
<feature type="region of interest" description="Disordered" evidence="5">
    <location>
        <begin position="75"/>
        <end position="97"/>
    </location>
</feature>
<dbReference type="InterPro" id="IPR036259">
    <property type="entry name" value="MFS_trans_sf"/>
</dbReference>
<evidence type="ECO:0000313" key="7">
    <source>
        <dbReference type="EMBL" id="KAK3101985.1"/>
    </source>
</evidence>
<keyword evidence="4 6" id="KW-0472">Membrane</keyword>
<comment type="caution">
    <text evidence="7">The sequence shown here is derived from an EMBL/GenBank/DDBJ whole genome shotgun (WGS) entry which is preliminary data.</text>
</comment>
<feature type="transmembrane region" description="Helical" evidence="6">
    <location>
        <begin position="357"/>
        <end position="376"/>
    </location>
</feature>
<dbReference type="PANTHER" id="PTHR23507">
    <property type="entry name" value="ZGC:174356"/>
    <property type="match status" value="1"/>
</dbReference>
<dbReference type="Proteomes" id="UP001186944">
    <property type="component" value="Unassembled WGS sequence"/>
</dbReference>
<evidence type="ECO:0000256" key="1">
    <source>
        <dbReference type="ARBA" id="ARBA00004141"/>
    </source>
</evidence>
<gene>
    <name evidence="7" type="ORF">FSP39_007853</name>
</gene>
<dbReference type="Pfam" id="PF07690">
    <property type="entry name" value="MFS_1"/>
    <property type="match status" value="1"/>
</dbReference>
<feature type="compositionally biased region" description="Polar residues" evidence="5">
    <location>
        <begin position="75"/>
        <end position="84"/>
    </location>
</feature>
<dbReference type="EMBL" id="VSWD01000005">
    <property type="protein sequence ID" value="KAK3101985.1"/>
    <property type="molecule type" value="Genomic_DNA"/>
</dbReference>
<evidence type="ECO:0000313" key="8">
    <source>
        <dbReference type="Proteomes" id="UP001186944"/>
    </source>
</evidence>
<feature type="transmembrane region" description="Helical" evidence="6">
    <location>
        <begin position="106"/>
        <end position="125"/>
    </location>
</feature>
<evidence type="ECO:0000256" key="6">
    <source>
        <dbReference type="SAM" id="Phobius"/>
    </source>
</evidence>
<feature type="transmembrane region" description="Helical" evidence="6">
    <location>
        <begin position="201"/>
        <end position="225"/>
    </location>
</feature>
<dbReference type="PANTHER" id="PTHR23507:SF1">
    <property type="entry name" value="FI18259P1-RELATED"/>
    <property type="match status" value="1"/>
</dbReference>
<feature type="transmembrane region" description="Helical" evidence="6">
    <location>
        <begin position="37"/>
        <end position="57"/>
    </location>
</feature>
<feature type="transmembrane region" description="Helical" evidence="6">
    <location>
        <begin position="137"/>
        <end position="160"/>
    </location>
</feature>
<keyword evidence="2 6" id="KW-0812">Transmembrane</keyword>
<keyword evidence="3 6" id="KW-1133">Transmembrane helix</keyword>
<proteinExistence type="predicted"/>
<evidence type="ECO:0008006" key="9">
    <source>
        <dbReference type="Google" id="ProtNLM"/>
    </source>
</evidence>
<accession>A0AA89BZ22</accession>
<protein>
    <recommendedName>
        <fullName evidence="9">Proton-coupled folate transporter</fullName>
    </recommendedName>
</protein>
<keyword evidence="8" id="KW-1185">Reference proteome</keyword>
<evidence type="ECO:0000256" key="5">
    <source>
        <dbReference type="SAM" id="MobiDB-lite"/>
    </source>
</evidence>
<feature type="transmembrane region" description="Helical" evidence="6">
    <location>
        <begin position="166"/>
        <end position="189"/>
    </location>
</feature>
<dbReference type="GO" id="GO:0022857">
    <property type="term" value="F:transmembrane transporter activity"/>
    <property type="evidence" value="ECO:0007669"/>
    <property type="project" value="InterPro"/>
</dbReference>
<comment type="subcellular location">
    <subcellularLocation>
        <location evidence="1">Membrane</location>
        <topology evidence="1">Multi-pass membrane protein</topology>
    </subcellularLocation>
</comment>
<evidence type="ECO:0000256" key="3">
    <source>
        <dbReference type="ARBA" id="ARBA00022989"/>
    </source>
</evidence>
<evidence type="ECO:0000256" key="4">
    <source>
        <dbReference type="ARBA" id="ARBA00023136"/>
    </source>
</evidence>
<dbReference type="GO" id="GO:0016020">
    <property type="term" value="C:membrane"/>
    <property type="evidence" value="ECO:0007669"/>
    <property type="project" value="UniProtKB-SubCell"/>
</dbReference>
<feature type="transmembrane region" description="Helical" evidence="6">
    <location>
        <begin position="382"/>
        <end position="402"/>
    </location>
</feature>